<gene>
    <name evidence="1" type="ORF">ERICIII_04810</name>
</gene>
<proteinExistence type="predicted"/>
<name>A0A2L1U798_9BACL</name>
<geneLocation type="plasmid" evidence="1">
    <name>unnamed1</name>
</geneLocation>
<accession>A0A2L1U798</accession>
<dbReference type="Gene3D" id="3.40.630.30">
    <property type="match status" value="1"/>
</dbReference>
<evidence type="ECO:0000313" key="2">
    <source>
        <dbReference type="Proteomes" id="UP000239833"/>
    </source>
</evidence>
<dbReference type="EMBL" id="CP019656">
    <property type="protein sequence ID" value="AVF28814.1"/>
    <property type="molecule type" value="Genomic_DNA"/>
</dbReference>
<sequence>MDGIIEIKTFNQIDLDDPFFNSLKEDYPGFISWFHKKKDEKAQVLYNESRLLEAFLYMKKEIGPVTDVQPPLKKGTWLKVGTMKVNPHGTRLGERFIKKILDFAVVDGIKNIYVTVFPKHQPLVNLFLKYGFVKNADKHSTAGQELVLTKTLESTVGHILQDYPLVCSKGKGKHLLAVKPIYHTKLFPDSILRNESFDIIKDVSHTNSIHKVYIASMNGLATVRPGDLIVIYRTKTENTKAWYTSVATSICVVEEMKHRREFTNIQEFIKYCKGYSVFSTKDLLYYWNKPGNVYIIKMTYNVALRRRLNQQRLVEEVGLSKDNYWGYFALNDQEFEQILVKGDVYESLIID</sequence>
<reference evidence="2" key="1">
    <citation type="submission" date="2017-02" db="EMBL/GenBank/DDBJ databases">
        <title>Delineation of Paenibacillus larvae strains originating from foulbrood outbreaks.</title>
        <authorList>
            <person name="Beims H."/>
            <person name="Bunk B."/>
            <person name="Sproeer C."/>
            <person name="Mohr K.I."/>
            <person name="Pradella S."/>
            <person name="Guenther G."/>
            <person name="Rohde M."/>
            <person name="von der Ohe W."/>
            <person name="Steinert M."/>
        </authorList>
    </citation>
    <scope>NUCLEOTIDE SEQUENCE [LARGE SCALE GENOMIC DNA]</scope>
    <source>
        <strain evidence="2">Eric_III</strain>
        <plasmid evidence="2">Plasmid unnamed1</plasmid>
    </source>
</reference>
<dbReference type="InterPro" id="IPR016181">
    <property type="entry name" value="Acyl_CoA_acyltransferase"/>
</dbReference>
<keyword evidence="1" id="KW-0614">Plasmid</keyword>
<organism evidence="1 2">
    <name type="scientific">Paenibacillus larvae subsp. larvae</name>
    <dbReference type="NCBI Taxonomy" id="147375"/>
    <lineage>
        <taxon>Bacteria</taxon>
        <taxon>Bacillati</taxon>
        <taxon>Bacillota</taxon>
        <taxon>Bacilli</taxon>
        <taxon>Bacillales</taxon>
        <taxon>Paenibacillaceae</taxon>
        <taxon>Paenibacillus</taxon>
    </lineage>
</organism>
<dbReference type="RefSeq" id="WP_104932837.1">
    <property type="nucleotide sequence ID" value="NZ_CP019656.1"/>
</dbReference>
<dbReference type="AlphaFoldDB" id="A0A2L1U798"/>
<dbReference type="Proteomes" id="UP000239833">
    <property type="component" value="Plasmid unnamed1"/>
</dbReference>
<evidence type="ECO:0000313" key="1">
    <source>
        <dbReference type="EMBL" id="AVF28814.1"/>
    </source>
</evidence>
<protein>
    <recommendedName>
        <fullName evidence="3">N-acetyltransferase</fullName>
    </recommendedName>
</protein>
<dbReference type="SUPFAM" id="SSF55729">
    <property type="entry name" value="Acyl-CoA N-acyltransferases (Nat)"/>
    <property type="match status" value="1"/>
</dbReference>
<evidence type="ECO:0008006" key="3">
    <source>
        <dbReference type="Google" id="ProtNLM"/>
    </source>
</evidence>